<gene>
    <name evidence="3" type="ORF">SK571_14640</name>
</gene>
<dbReference type="SUPFAM" id="SSF56059">
    <property type="entry name" value="Glutathione synthetase ATP-binding domain-like"/>
    <property type="match status" value="1"/>
</dbReference>
<name>A0ABU4TQY0_9PSEU</name>
<dbReference type="Pfam" id="PF02655">
    <property type="entry name" value="ATP-grasp_3"/>
    <property type="match status" value="1"/>
</dbReference>
<protein>
    <submittedName>
        <fullName evidence="3">ATP-grasp domain-containing protein</fullName>
    </submittedName>
</protein>
<evidence type="ECO:0000313" key="4">
    <source>
        <dbReference type="Proteomes" id="UP001271792"/>
    </source>
</evidence>
<accession>A0ABU4TQY0</accession>
<reference evidence="3 4" key="1">
    <citation type="submission" date="2023-11" db="EMBL/GenBank/DDBJ databases">
        <title>Lentzea sokolovensis, sp. nov., Lentzea kristufkii, sp. nov., and Lentzea miocenensis, sp. nov., rare actinobacteria from Sokolov Coal Basin, Miocene lacustrine sediment, Czech Republic.</title>
        <authorList>
            <person name="Lara A."/>
            <person name="Kotroba L."/>
            <person name="Nouioui I."/>
            <person name="Neumann-Schaal M."/>
            <person name="Mast Y."/>
            <person name="Chronakova A."/>
        </authorList>
    </citation>
    <scope>NUCLEOTIDE SEQUENCE [LARGE SCALE GENOMIC DNA]</scope>
    <source>
        <strain evidence="3 4">BCCO 10_0798</strain>
    </source>
</reference>
<organism evidence="3 4">
    <name type="scientific">Lentzea kristufekii</name>
    <dbReference type="NCBI Taxonomy" id="3095430"/>
    <lineage>
        <taxon>Bacteria</taxon>
        <taxon>Bacillati</taxon>
        <taxon>Actinomycetota</taxon>
        <taxon>Actinomycetes</taxon>
        <taxon>Pseudonocardiales</taxon>
        <taxon>Pseudonocardiaceae</taxon>
        <taxon>Lentzea</taxon>
    </lineage>
</organism>
<comment type="caution">
    <text evidence="3">The sequence shown here is derived from an EMBL/GenBank/DDBJ whole genome shotgun (WGS) entry which is preliminary data.</text>
</comment>
<keyword evidence="1" id="KW-0547">Nucleotide-binding</keyword>
<dbReference type="PROSITE" id="PS50975">
    <property type="entry name" value="ATP_GRASP"/>
    <property type="match status" value="1"/>
</dbReference>
<dbReference type="Gene3D" id="3.30.470.20">
    <property type="entry name" value="ATP-grasp fold, B domain"/>
    <property type="match status" value="1"/>
</dbReference>
<evidence type="ECO:0000259" key="2">
    <source>
        <dbReference type="PROSITE" id="PS50975"/>
    </source>
</evidence>
<dbReference type="Proteomes" id="UP001271792">
    <property type="component" value="Unassembled WGS sequence"/>
</dbReference>
<dbReference type="RefSeq" id="WP_319984599.1">
    <property type="nucleotide sequence ID" value="NZ_JAXAVV010000006.1"/>
</dbReference>
<dbReference type="InterPro" id="IPR011761">
    <property type="entry name" value="ATP-grasp"/>
</dbReference>
<evidence type="ECO:0000256" key="1">
    <source>
        <dbReference type="PROSITE-ProRule" id="PRU00409"/>
    </source>
</evidence>
<dbReference type="InterPro" id="IPR003806">
    <property type="entry name" value="ATP-grasp_PylC-type"/>
</dbReference>
<keyword evidence="1" id="KW-0067">ATP-binding</keyword>
<dbReference type="EMBL" id="JAXAVV010000006">
    <property type="protein sequence ID" value="MDX8050625.1"/>
    <property type="molecule type" value="Genomic_DNA"/>
</dbReference>
<proteinExistence type="predicted"/>
<feature type="domain" description="ATP-grasp" evidence="2">
    <location>
        <begin position="109"/>
        <end position="309"/>
    </location>
</feature>
<evidence type="ECO:0000313" key="3">
    <source>
        <dbReference type="EMBL" id="MDX8050625.1"/>
    </source>
</evidence>
<keyword evidence="4" id="KW-1185">Reference proteome</keyword>
<sequence>MLTISGVPSGEGTTLLRRCAPDLTWQDRSPFLGASAAPVIPWLRQARRDHRRETDLQLPASGPAPRGVAVSFAPEDGLGAHSWAAAAGLRLLAADSTAVATAADKITSLALFERAGVATPRTWVVADDIPAGATGSLVVQRRANNLTGKGTRHVTTQEQLAEVLRAWSGETLRVSAHGDGVPVTVSGCVTRQGTVVSALSHQLVGIAELTPYWGAHCGNQLVPDDDLPAGAAARCREVCAAVGNQLAQSGFLGAFGLDVLVTPDSAVVAIEINPRFQTVVSLVQAQERAAGLLPSLGTHVLASLLPSVPVEQVRTRCLRLSQLVVTADRAGVLRAGITSGVHRLARGRLQQGGEGDLAALRSGEALLWAHAHPGDRVQPGEELALLQFPGPVAAVSASPELRAEARQWVRAVRHALVVEDA</sequence>